<reference evidence="1 2" key="1">
    <citation type="submission" date="2018-03" db="EMBL/GenBank/DDBJ databases">
        <title>The ancient ancestry and fast evolution of plastids.</title>
        <authorList>
            <person name="Moore K.R."/>
            <person name="Magnabosco C."/>
            <person name="Momper L."/>
            <person name="Gold D.A."/>
            <person name="Bosak T."/>
            <person name="Fournier G.P."/>
        </authorList>
    </citation>
    <scope>NUCLEOTIDE SEQUENCE [LARGE SCALE GENOMIC DNA]</scope>
    <source>
        <strain evidence="1 2">CCALA 037</strain>
    </source>
</reference>
<protein>
    <submittedName>
        <fullName evidence="1">Uncharacterized protein</fullName>
    </submittedName>
</protein>
<dbReference type="OrthoDB" id="6548977at2"/>
<dbReference type="EMBL" id="PVWO01000052">
    <property type="protein sequence ID" value="PSB57993.1"/>
    <property type="molecule type" value="Genomic_DNA"/>
</dbReference>
<name>A0A2T1GJK3_9CYAN</name>
<evidence type="ECO:0000313" key="2">
    <source>
        <dbReference type="Proteomes" id="UP000238937"/>
    </source>
</evidence>
<dbReference type="Proteomes" id="UP000238937">
    <property type="component" value="Unassembled WGS sequence"/>
</dbReference>
<gene>
    <name evidence="1" type="ORF">C7B77_06395</name>
</gene>
<comment type="caution">
    <text evidence="1">The sequence shown here is derived from an EMBL/GenBank/DDBJ whole genome shotgun (WGS) entry which is preliminary data.</text>
</comment>
<keyword evidence="2" id="KW-1185">Reference proteome</keyword>
<dbReference type="AlphaFoldDB" id="A0A2T1GJK3"/>
<organism evidence="1 2">
    <name type="scientific">Chamaesiphon polymorphus CCALA 037</name>
    <dbReference type="NCBI Taxonomy" id="2107692"/>
    <lineage>
        <taxon>Bacteria</taxon>
        <taxon>Bacillati</taxon>
        <taxon>Cyanobacteriota</taxon>
        <taxon>Cyanophyceae</taxon>
        <taxon>Gomontiellales</taxon>
        <taxon>Chamaesiphonaceae</taxon>
        <taxon>Chamaesiphon</taxon>
    </lineage>
</organism>
<accession>A0A2T1GJK3</accession>
<evidence type="ECO:0000313" key="1">
    <source>
        <dbReference type="EMBL" id="PSB57993.1"/>
    </source>
</evidence>
<sequence>MELETYQITIDRYLTHHGYAVIQDNGHEKLIQLKNLKLVWIESLDSGKYTLEEVTLGRDGNRCENIDASTAITQIQELEGGDDIFYKVWHVDDVLSLSPRLDRDLARLVLTMAVEQHDSNIGINWDVIREYIGQVRKMKSTEII</sequence>
<proteinExistence type="predicted"/>
<dbReference type="RefSeq" id="WP_106301695.1">
    <property type="nucleotide sequence ID" value="NZ_PVWO01000052.1"/>
</dbReference>